<evidence type="ECO:0000313" key="1">
    <source>
        <dbReference type="EMBL" id="KAL3388527.1"/>
    </source>
</evidence>
<protein>
    <recommendedName>
        <fullName evidence="3">DUF4371 domain-containing protein</fullName>
    </recommendedName>
</protein>
<accession>A0ABD2W7I2</accession>
<comment type="caution">
    <text evidence="1">The sequence shown here is derived from an EMBL/GenBank/DDBJ whole genome shotgun (WGS) entry which is preliminary data.</text>
</comment>
<proteinExistence type="predicted"/>
<keyword evidence="2" id="KW-1185">Reference proteome</keyword>
<dbReference type="PANTHER" id="PTHR37162:SF1">
    <property type="entry name" value="BED-TYPE DOMAIN-CONTAINING PROTEIN"/>
    <property type="match status" value="1"/>
</dbReference>
<evidence type="ECO:0008006" key="3">
    <source>
        <dbReference type="Google" id="ProtNLM"/>
    </source>
</evidence>
<name>A0ABD2W7I2_9HYME</name>
<dbReference type="PANTHER" id="PTHR37162">
    <property type="entry name" value="HAT FAMILY DIMERISATION DOMAINCONTAINING PROTEIN-RELATED"/>
    <property type="match status" value="1"/>
</dbReference>
<sequence>MSEEKLRDTRGHVVEKDKRKFQFFLHIVFVEHHENSNEEEYRPSTIHDTKYKLVDLSTQVYNLLKHNDLFTYQLCRELYLIGDSEELRSLHKSVDDMDYSTVEFDKGFLKEEDKKYLKFPVQSNLNQPLERSTQKRTRKLTLLQKRRLWGLIQLKRVCDTDFVAQKSSLNNHCTTTKHITNMRIEMNEDEPPLSDEEKAVITAELILSAYAAVYDIPKLKFDTLVPVMKIMFKDSKIAENFRMDRRRIGEIIEKVLAPAHVDRLRSILQKQKFSIIVDESTDVSTTHSMCIVVRYVNFEAQKIDESLWSLKHLYSDPTNCDTSSETLTKHVIESFESENVPIEYMTGFRSDTCNVMMGCSNSVATKLKTLLPRIIINKCKCHLEHLNAKRGYVQLPKSFMSLLTLIPNHIRASGKRNGGWRWHQILQ</sequence>
<dbReference type="EMBL" id="JBJJXI010000130">
    <property type="protein sequence ID" value="KAL3388527.1"/>
    <property type="molecule type" value="Genomic_DNA"/>
</dbReference>
<organism evidence="1 2">
    <name type="scientific">Trichogramma kaykai</name>
    <dbReference type="NCBI Taxonomy" id="54128"/>
    <lineage>
        <taxon>Eukaryota</taxon>
        <taxon>Metazoa</taxon>
        <taxon>Ecdysozoa</taxon>
        <taxon>Arthropoda</taxon>
        <taxon>Hexapoda</taxon>
        <taxon>Insecta</taxon>
        <taxon>Pterygota</taxon>
        <taxon>Neoptera</taxon>
        <taxon>Endopterygota</taxon>
        <taxon>Hymenoptera</taxon>
        <taxon>Apocrita</taxon>
        <taxon>Proctotrupomorpha</taxon>
        <taxon>Chalcidoidea</taxon>
        <taxon>Trichogrammatidae</taxon>
        <taxon>Trichogramma</taxon>
    </lineage>
</organism>
<dbReference type="AlphaFoldDB" id="A0ABD2W7I2"/>
<evidence type="ECO:0000313" key="2">
    <source>
        <dbReference type="Proteomes" id="UP001627154"/>
    </source>
</evidence>
<reference evidence="1 2" key="1">
    <citation type="journal article" date="2024" name="bioRxiv">
        <title>A reference genome for Trichogramma kaykai: A tiny desert-dwelling parasitoid wasp with competing sex-ratio distorters.</title>
        <authorList>
            <person name="Culotta J."/>
            <person name="Lindsey A.R."/>
        </authorList>
    </citation>
    <scope>NUCLEOTIDE SEQUENCE [LARGE SCALE GENOMIC DNA]</scope>
    <source>
        <strain evidence="1 2">KSX58</strain>
    </source>
</reference>
<dbReference type="Proteomes" id="UP001627154">
    <property type="component" value="Unassembled WGS sequence"/>
</dbReference>
<gene>
    <name evidence="1" type="ORF">TKK_016391</name>
</gene>